<keyword evidence="2" id="KW-1185">Reference proteome</keyword>
<dbReference type="HOGENOM" id="CLU_1084559_0_0_0"/>
<evidence type="ECO:0008006" key="3">
    <source>
        <dbReference type="Google" id="ProtNLM"/>
    </source>
</evidence>
<dbReference type="EMBL" id="CP005957">
    <property type="protein sequence ID" value="AGL62534.1"/>
    <property type="molecule type" value="Genomic_DNA"/>
</dbReference>
<dbReference type="Proteomes" id="UP000013893">
    <property type="component" value="Chromosome"/>
</dbReference>
<gene>
    <name evidence="1" type="ORF">L336_0832</name>
</gene>
<dbReference type="STRING" id="1332188.L336_0832"/>
<dbReference type="Pfam" id="PF13814">
    <property type="entry name" value="Replic_Relax"/>
    <property type="match status" value="1"/>
</dbReference>
<reference evidence="1 2" key="1">
    <citation type="journal article" date="2013" name="Nat. Biotechnol.">
        <title>Genome sequences of rare, uncultured bacteria obtained by differential coverage binning of multiple metagenomes.</title>
        <authorList>
            <person name="Albertsen M."/>
            <person name="Hugenholtz P."/>
            <person name="Skarshewski A."/>
            <person name="Nielsen K.L."/>
            <person name="Tyson G.W."/>
            <person name="Nielsen P.H."/>
        </authorList>
    </citation>
    <scope>NUCLEOTIDE SEQUENCE [LARGE SCALE GENOMIC DNA]</scope>
    <source>
        <strain evidence="1">TM71</strain>
    </source>
</reference>
<proteinExistence type="predicted"/>
<dbReference type="SUPFAM" id="SSF46785">
    <property type="entry name" value="Winged helix' DNA-binding domain"/>
    <property type="match status" value="1"/>
</dbReference>
<accession>R4PNH9</accession>
<dbReference type="OrthoDB" id="9805407at2"/>
<dbReference type="AlphaFoldDB" id="R4PNH9"/>
<dbReference type="InterPro" id="IPR036390">
    <property type="entry name" value="WH_DNA-bd_sf"/>
</dbReference>
<protein>
    <recommendedName>
        <fullName evidence="3">Replication-relaxation</fullName>
    </recommendedName>
</protein>
<evidence type="ECO:0000313" key="2">
    <source>
        <dbReference type="Proteomes" id="UP000013893"/>
    </source>
</evidence>
<dbReference type="KEGG" id="saal:L336_0832"/>
<dbReference type="InterPro" id="IPR025855">
    <property type="entry name" value="Replic_Relax"/>
</dbReference>
<name>R4PNH9_9BACT</name>
<sequence>MTVAEPKYRRPLNLEQVAVLDWLYKVRFSNSKQIAKYLLKPNQKTIQNKLQILEERGFISKHYNKSYKLAGRPAEYFLTPKGARQLPADSTNEWAIKALYKNKTVSPEFITHCLNVADTVLTLQAIYDDKLRSFASSQLTPYEYFPTWKPDLFLSFKGKKTGSGGTGSPRRYFLDVWDDTKPFFVSVRKIRNYIHYATDGDWPYGHGELPTVLAICPDERTQTKLAKQIRRAVEEEDMWDEIVFATITREQLEKATTTSRLWQKIDEEQEIDLVKL</sequence>
<dbReference type="RefSeq" id="WP_015641984.1">
    <property type="nucleotide sequence ID" value="NC_021219.1"/>
</dbReference>
<evidence type="ECO:0000313" key="1">
    <source>
        <dbReference type="EMBL" id="AGL62534.1"/>
    </source>
</evidence>
<organism evidence="1 2">
    <name type="scientific">Candidatus Saccharimonas aalborgensis</name>
    <dbReference type="NCBI Taxonomy" id="1332188"/>
    <lineage>
        <taxon>Bacteria</taxon>
        <taxon>Candidatus Saccharimonadota</taxon>
        <taxon>Candidatus Saccharimonadia</taxon>
        <taxon>Candidatus Saccharimonadales</taxon>
        <taxon>Candidatus Saccharimonadaceae</taxon>
        <taxon>Candidatus Saccharimonas</taxon>
    </lineage>
</organism>